<sequence length="194" mass="20011">MNTKHRPGPSRGPRAWGAVVLVCCLSLGAGGAALAASGNRTSTTALASVQQTTRTYAHGPTADVETGPMDGVGMYGKVDPFPVTVPTDAAAYDALVTITFRYRTKGRGPFTLDLSAGTRADAHDLTTRPSVPWPLAPSTATDSSSVQFVVPALKAGKTYFFAPTADTGTPRGVGSSRLSTSGVVLTVQLTPRTT</sequence>
<organism evidence="2 3">
    <name type="scientific">Kineosporia babensis</name>
    <dbReference type="NCBI Taxonomy" id="499548"/>
    <lineage>
        <taxon>Bacteria</taxon>
        <taxon>Bacillati</taxon>
        <taxon>Actinomycetota</taxon>
        <taxon>Actinomycetes</taxon>
        <taxon>Kineosporiales</taxon>
        <taxon>Kineosporiaceae</taxon>
        <taxon>Kineosporia</taxon>
    </lineage>
</organism>
<reference evidence="2" key="1">
    <citation type="submission" date="2021-11" db="EMBL/GenBank/DDBJ databases">
        <title>Streptomyces corallinus and Kineosporia corallina sp. nov., two new coral-derived marine actinobacteria.</title>
        <authorList>
            <person name="Buangrab K."/>
            <person name="Sutthacheep M."/>
            <person name="Yeemin T."/>
            <person name="Harunari E."/>
            <person name="Igarashi Y."/>
            <person name="Sripreechasak P."/>
            <person name="Kanchanasin P."/>
            <person name="Tanasupawat S."/>
            <person name="Phongsopitanun W."/>
        </authorList>
    </citation>
    <scope>NUCLEOTIDE SEQUENCE</scope>
    <source>
        <strain evidence="2">JCM 31032</strain>
    </source>
</reference>
<feature type="chain" id="PRO_5040795260" evidence="1">
    <location>
        <begin position="36"/>
        <end position="194"/>
    </location>
</feature>
<name>A0A9X1T4Y5_9ACTN</name>
<evidence type="ECO:0000313" key="3">
    <source>
        <dbReference type="Proteomes" id="UP001138997"/>
    </source>
</evidence>
<accession>A0A9X1T4Y5</accession>
<gene>
    <name evidence="2" type="ORF">LR394_40165</name>
</gene>
<dbReference type="AlphaFoldDB" id="A0A9X1T4Y5"/>
<dbReference type="EMBL" id="JAJOMB010000043">
    <property type="protein sequence ID" value="MCD5317128.1"/>
    <property type="molecule type" value="Genomic_DNA"/>
</dbReference>
<evidence type="ECO:0000313" key="2">
    <source>
        <dbReference type="EMBL" id="MCD5317128.1"/>
    </source>
</evidence>
<feature type="signal peptide" evidence="1">
    <location>
        <begin position="1"/>
        <end position="35"/>
    </location>
</feature>
<dbReference type="RefSeq" id="WP_231449980.1">
    <property type="nucleotide sequence ID" value="NZ_JAJOMB010000043.1"/>
</dbReference>
<protein>
    <submittedName>
        <fullName evidence="2">Uncharacterized protein</fullName>
    </submittedName>
</protein>
<keyword evidence="1" id="KW-0732">Signal</keyword>
<dbReference type="Proteomes" id="UP001138997">
    <property type="component" value="Unassembled WGS sequence"/>
</dbReference>
<comment type="caution">
    <text evidence="2">The sequence shown here is derived from an EMBL/GenBank/DDBJ whole genome shotgun (WGS) entry which is preliminary data.</text>
</comment>
<proteinExistence type="predicted"/>
<keyword evidence="3" id="KW-1185">Reference proteome</keyword>
<evidence type="ECO:0000256" key="1">
    <source>
        <dbReference type="SAM" id="SignalP"/>
    </source>
</evidence>